<sequence length="134" mass="14820">MLTFVYRERQASWGIYVKLTAESSVGVDLPADAIRISPRLSVELAEAKLPADEVVFVLDGLRMVSRLIENAVPVGQVLVRVREVRIVLTDYQPEGLTAAIIGWAEIEFGISAPPFEVAYDGVAGRYNFKFPPIK</sequence>
<dbReference type="EMBL" id="VUOB01000041">
    <property type="protein sequence ID" value="KAA2258749.1"/>
    <property type="molecule type" value="Genomic_DNA"/>
</dbReference>
<dbReference type="RefSeq" id="WP_149851747.1">
    <property type="nucleotide sequence ID" value="NZ_VUOB01000041.1"/>
</dbReference>
<dbReference type="AlphaFoldDB" id="A0A5B2X6M8"/>
<evidence type="ECO:0000313" key="2">
    <source>
        <dbReference type="Proteomes" id="UP000323454"/>
    </source>
</evidence>
<protein>
    <submittedName>
        <fullName evidence="1">Uncharacterized protein</fullName>
    </submittedName>
</protein>
<comment type="caution">
    <text evidence="1">The sequence shown here is derived from an EMBL/GenBank/DDBJ whole genome shotgun (WGS) entry which is preliminary data.</text>
</comment>
<reference evidence="1 2" key="1">
    <citation type="submission" date="2019-09" db="EMBL/GenBank/DDBJ databases">
        <title>Goodfellowia gen. nov., a new genus of the Pseudonocardineae related to Actinoalloteichus, containing Goodfellowia coeruleoviolacea gen. nov., comb. nov. gen. nov., comb. nov.</title>
        <authorList>
            <person name="Labeda D."/>
        </authorList>
    </citation>
    <scope>NUCLEOTIDE SEQUENCE [LARGE SCALE GENOMIC DNA]</scope>
    <source>
        <strain evidence="1 2">AN110305</strain>
    </source>
</reference>
<dbReference type="OrthoDB" id="3297514at2"/>
<keyword evidence="2" id="KW-1185">Reference proteome</keyword>
<proteinExistence type="predicted"/>
<reference evidence="1 2" key="2">
    <citation type="submission" date="2019-09" db="EMBL/GenBank/DDBJ databases">
        <authorList>
            <person name="Jin C."/>
        </authorList>
    </citation>
    <scope>NUCLEOTIDE SEQUENCE [LARGE SCALE GENOMIC DNA]</scope>
    <source>
        <strain evidence="1 2">AN110305</strain>
    </source>
</reference>
<name>A0A5B2X6M8_9PSEU</name>
<organism evidence="1 2">
    <name type="scientific">Solihabitans fulvus</name>
    <dbReference type="NCBI Taxonomy" id="1892852"/>
    <lineage>
        <taxon>Bacteria</taxon>
        <taxon>Bacillati</taxon>
        <taxon>Actinomycetota</taxon>
        <taxon>Actinomycetes</taxon>
        <taxon>Pseudonocardiales</taxon>
        <taxon>Pseudonocardiaceae</taxon>
        <taxon>Solihabitans</taxon>
    </lineage>
</organism>
<evidence type="ECO:0000313" key="1">
    <source>
        <dbReference type="EMBL" id="KAA2258749.1"/>
    </source>
</evidence>
<gene>
    <name evidence="1" type="ORF">F0L68_23245</name>
</gene>
<dbReference type="Proteomes" id="UP000323454">
    <property type="component" value="Unassembled WGS sequence"/>
</dbReference>
<accession>A0A5B2X6M8</accession>